<protein>
    <submittedName>
        <fullName evidence="1">Uncharacterized protein</fullName>
    </submittedName>
</protein>
<sequence>MDTTMGSFEAYFIDAVRALEYEPYNNRSA</sequence>
<evidence type="ECO:0000313" key="2">
    <source>
        <dbReference type="Proteomes" id="UP000237839"/>
    </source>
</evidence>
<accession>A0A2S9GYE0</accession>
<dbReference type="Proteomes" id="UP000237839">
    <property type="component" value="Unassembled WGS sequence"/>
</dbReference>
<gene>
    <name evidence="1" type="ORF">S2091_2472</name>
</gene>
<dbReference type="EMBL" id="PUGF01000011">
    <property type="protein sequence ID" value="PRC92742.1"/>
    <property type="molecule type" value="Genomic_DNA"/>
</dbReference>
<proteinExistence type="predicted"/>
<keyword evidence="2" id="KW-1185">Reference proteome</keyword>
<reference evidence="1 2" key="1">
    <citation type="submission" date="2018-02" db="EMBL/GenBank/DDBJ databases">
        <title>Solimicrobium silvestre gen. nov., sp. nov., isolated from alpine forest soil.</title>
        <authorList>
            <person name="Margesin R."/>
            <person name="Albuquerque L."/>
            <person name="Zhang D.-C."/>
            <person name="Froufe H.J.C."/>
            <person name="Severino R."/>
            <person name="Roxo I."/>
            <person name="Egas C."/>
            <person name="Da Costa M.S."/>
        </authorList>
    </citation>
    <scope>NUCLEOTIDE SEQUENCE [LARGE SCALE GENOMIC DNA]</scope>
    <source>
        <strain evidence="1 2">S20-91</strain>
    </source>
</reference>
<evidence type="ECO:0000313" key="1">
    <source>
        <dbReference type="EMBL" id="PRC92742.1"/>
    </source>
</evidence>
<comment type="caution">
    <text evidence="1">The sequence shown here is derived from an EMBL/GenBank/DDBJ whole genome shotgun (WGS) entry which is preliminary data.</text>
</comment>
<name>A0A2S9GYE0_9BURK</name>
<organism evidence="1 2">
    <name type="scientific">Solimicrobium silvestre</name>
    <dbReference type="NCBI Taxonomy" id="2099400"/>
    <lineage>
        <taxon>Bacteria</taxon>
        <taxon>Pseudomonadati</taxon>
        <taxon>Pseudomonadota</taxon>
        <taxon>Betaproteobacteria</taxon>
        <taxon>Burkholderiales</taxon>
        <taxon>Oxalobacteraceae</taxon>
        <taxon>Solimicrobium</taxon>
    </lineage>
</organism>
<dbReference type="AlphaFoldDB" id="A0A2S9GYE0"/>